<dbReference type="InParanoid" id="A0A2P5FAB2"/>
<keyword evidence="2" id="KW-1185">Reference proteome</keyword>
<protein>
    <submittedName>
        <fullName evidence="1">Uncharacterized protein</fullName>
    </submittedName>
</protein>
<proteinExistence type="predicted"/>
<organism evidence="1 2">
    <name type="scientific">Trema orientale</name>
    <name type="common">Charcoal tree</name>
    <name type="synonym">Celtis orientalis</name>
    <dbReference type="NCBI Taxonomy" id="63057"/>
    <lineage>
        <taxon>Eukaryota</taxon>
        <taxon>Viridiplantae</taxon>
        <taxon>Streptophyta</taxon>
        <taxon>Embryophyta</taxon>
        <taxon>Tracheophyta</taxon>
        <taxon>Spermatophyta</taxon>
        <taxon>Magnoliopsida</taxon>
        <taxon>eudicotyledons</taxon>
        <taxon>Gunneridae</taxon>
        <taxon>Pentapetalae</taxon>
        <taxon>rosids</taxon>
        <taxon>fabids</taxon>
        <taxon>Rosales</taxon>
        <taxon>Cannabaceae</taxon>
        <taxon>Trema</taxon>
    </lineage>
</organism>
<gene>
    <name evidence="1" type="ORF">TorRG33x02_095110</name>
</gene>
<sequence length="63" mass="7283">MESPSKQFSLLKWEKRINQNVWRDLLLKLFRVGGLDEEIDDLEVCLLLGDGLECSSGGLELFW</sequence>
<accession>A0A2P5FAB2</accession>
<evidence type="ECO:0000313" key="1">
    <source>
        <dbReference type="EMBL" id="PON94728.1"/>
    </source>
</evidence>
<dbReference type="AlphaFoldDB" id="A0A2P5FAB2"/>
<name>A0A2P5FAB2_TREOI</name>
<dbReference type="Proteomes" id="UP000237000">
    <property type="component" value="Unassembled WGS sequence"/>
</dbReference>
<reference evidence="2" key="1">
    <citation type="submission" date="2016-06" db="EMBL/GenBank/DDBJ databases">
        <title>Parallel loss of symbiosis genes in relatives of nitrogen-fixing non-legume Parasponia.</title>
        <authorList>
            <person name="Van Velzen R."/>
            <person name="Holmer R."/>
            <person name="Bu F."/>
            <person name="Rutten L."/>
            <person name="Van Zeijl A."/>
            <person name="Liu W."/>
            <person name="Santuari L."/>
            <person name="Cao Q."/>
            <person name="Sharma T."/>
            <person name="Shen D."/>
            <person name="Roswanjaya Y."/>
            <person name="Wardhani T."/>
            <person name="Kalhor M.S."/>
            <person name="Jansen J."/>
            <person name="Van den Hoogen J."/>
            <person name="Gungor B."/>
            <person name="Hartog M."/>
            <person name="Hontelez J."/>
            <person name="Verver J."/>
            <person name="Yang W.-C."/>
            <person name="Schijlen E."/>
            <person name="Repin R."/>
            <person name="Schilthuizen M."/>
            <person name="Schranz E."/>
            <person name="Heidstra R."/>
            <person name="Miyata K."/>
            <person name="Fedorova E."/>
            <person name="Kohlen W."/>
            <person name="Bisseling T."/>
            <person name="Smit S."/>
            <person name="Geurts R."/>
        </authorList>
    </citation>
    <scope>NUCLEOTIDE SEQUENCE [LARGE SCALE GENOMIC DNA]</scope>
    <source>
        <strain evidence="2">cv. RG33-2</strain>
    </source>
</reference>
<evidence type="ECO:0000313" key="2">
    <source>
        <dbReference type="Proteomes" id="UP000237000"/>
    </source>
</evidence>
<comment type="caution">
    <text evidence="1">The sequence shown here is derived from an EMBL/GenBank/DDBJ whole genome shotgun (WGS) entry which is preliminary data.</text>
</comment>
<dbReference type="EMBL" id="JXTC01000049">
    <property type="protein sequence ID" value="PON94728.1"/>
    <property type="molecule type" value="Genomic_DNA"/>
</dbReference>